<evidence type="ECO:0000256" key="4">
    <source>
        <dbReference type="ARBA" id="ARBA00048819"/>
    </source>
</evidence>
<dbReference type="Pfam" id="PF04107">
    <property type="entry name" value="GCS2"/>
    <property type="match status" value="1"/>
</dbReference>
<dbReference type="GO" id="GO:0042398">
    <property type="term" value="P:modified amino acid biosynthetic process"/>
    <property type="evidence" value="ECO:0007669"/>
    <property type="project" value="InterPro"/>
</dbReference>
<dbReference type="EC" id="6.3.2.2" evidence="5"/>
<reference evidence="8 9" key="1">
    <citation type="submission" date="2016-06" db="EMBL/GenBank/DDBJ databases">
        <authorList>
            <person name="Kjaerup R.B."/>
            <person name="Dalgaard T.S."/>
            <person name="Juul-Madsen H.R."/>
        </authorList>
    </citation>
    <scope>NUCLEOTIDE SEQUENCE [LARGE SCALE GENOMIC DNA]</scope>
    <source>
        <strain evidence="8 9">DSM 44871</strain>
    </source>
</reference>
<dbReference type="GO" id="GO:0004357">
    <property type="term" value="F:glutamate-cysteine ligase activity"/>
    <property type="evidence" value="ECO:0007669"/>
    <property type="project" value="UniProtKB-EC"/>
</dbReference>
<feature type="region of interest" description="Disordered" evidence="6">
    <location>
        <begin position="1"/>
        <end position="29"/>
    </location>
</feature>
<dbReference type="Gene3D" id="3.30.590.20">
    <property type="match status" value="1"/>
</dbReference>
<dbReference type="AlphaFoldDB" id="A0A1C4W941"/>
<evidence type="ECO:0000256" key="2">
    <source>
        <dbReference type="ARBA" id="ARBA00022741"/>
    </source>
</evidence>
<accession>A0A1C4W941</accession>
<dbReference type="InterPro" id="IPR051680">
    <property type="entry name" value="ATP-dep_Glu-Cys_Ligase-2"/>
</dbReference>
<dbReference type="STRING" id="285676.GA0070561_2475"/>
<evidence type="ECO:0000313" key="8">
    <source>
        <dbReference type="EMBL" id="SCE92501.1"/>
    </source>
</evidence>
<protein>
    <recommendedName>
        <fullName evidence="5">Putative glutamate--cysteine ligase 2</fullName>
        <ecNumber evidence="5">6.3.2.2</ecNumber>
    </recommendedName>
    <alternativeName>
        <fullName evidence="5">Gamma-glutamylcysteine synthetase 2</fullName>
        <shortName evidence="5">GCS 2</shortName>
        <shortName evidence="5">Gamma-GCS 2</shortName>
    </alternativeName>
</protein>
<feature type="region of interest" description="Disordered" evidence="6">
    <location>
        <begin position="870"/>
        <end position="889"/>
    </location>
</feature>
<dbReference type="GO" id="GO:0005524">
    <property type="term" value="F:ATP binding"/>
    <property type="evidence" value="ECO:0007669"/>
    <property type="project" value="UniProtKB-KW"/>
</dbReference>
<name>A0A1C4W941_9ACTN</name>
<keyword evidence="1 5" id="KW-0436">Ligase</keyword>
<dbReference type="InterPro" id="IPR025841">
    <property type="entry name" value="CP_ATPgrasp_2"/>
</dbReference>
<dbReference type="InterPro" id="IPR011793">
    <property type="entry name" value="YbdK"/>
</dbReference>
<dbReference type="Gene3D" id="3.40.50.11290">
    <property type="match status" value="1"/>
</dbReference>
<evidence type="ECO:0000313" key="9">
    <source>
        <dbReference type="Proteomes" id="UP000198864"/>
    </source>
</evidence>
<gene>
    <name evidence="8" type="ORF">GA0070561_2475</name>
</gene>
<evidence type="ECO:0000256" key="3">
    <source>
        <dbReference type="ARBA" id="ARBA00022840"/>
    </source>
</evidence>
<dbReference type="Proteomes" id="UP000198864">
    <property type="component" value="Unassembled WGS sequence"/>
</dbReference>
<keyword evidence="3 5" id="KW-0067">ATP-binding</keyword>
<comment type="similarity">
    <text evidence="5">Belongs to the glutamate--cysteine ligase type 2 family. YbdK subfamily.</text>
</comment>
<dbReference type="PANTHER" id="PTHR34595">
    <property type="entry name" value="BLR5612 PROTEIN"/>
    <property type="match status" value="1"/>
</dbReference>
<dbReference type="HAMAP" id="MF_01609">
    <property type="entry name" value="Glu_cys_ligase_2"/>
    <property type="match status" value="1"/>
</dbReference>
<evidence type="ECO:0000256" key="1">
    <source>
        <dbReference type="ARBA" id="ARBA00022598"/>
    </source>
</evidence>
<feature type="domain" description="Circularly permuted ATP-grasp type 2" evidence="7">
    <location>
        <begin position="487"/>
        <end position="860"/>
    </location>
</feature>
<comment type="catalytic activity">
    <reaction evidence="4 5">
        <text>L-cysteine + L-glutamate + ATP = gamma-L-glutamyl-L-cysteine + ADP + phosphate + H(+)</text>
        <dbReference type="Rhea" id="RHEA:13285"/>
        <dbReference type="ChEBI" id="CHEBI:15378"/>
        <dbReference type="ChEBI" id="CHEBI:29985"/>
        <dbReference type="ChEBI" id="CHEBI:30616"/>
        <dbReference type="ChEBI" id="CHEBI:35235"/>
        <dbReference type="ChEBI" id="CHEBI:43474"/>
        <dbReference type="ChEBI" id="CHEBI:58173"/>
        <dbReference type="ChEBI" id="CHEBI:456216"/>
        <dbReference type="EC" id="6.3.2.2"/>
    </reaction>
</comment>
<proteinExistence type="inferred from homology"/>
<dbReference type="Pfam" id="PF14403">
    <property type="entry name" value="CP_ATPgrasp_2"/>
    <property type="match status" value="1"/>
</dbReference>
<dbReference type="InterPro" id="IPR014746">
    <property type="entry name" value="Gln_synth/guanido_kin_cat_dom"/>
</dbReference>
<evidence type="ECO:0000256" key="6">
    <source>
        <dbReference type="SAM" id="MobiDB-lite"/>
    </source>
</evidence>
<sequence>MADNTTNAPTYDGPVGRSGNGRMLPAPRTNPVLSLDDGDPADLATIGVEEEFHVVDLHTRELVPRAGELLDRLPAASFTAELHRSVVETNTAVCRTLDEIRAELTRLRQAAVQVADRAGLGIVAAGTVPLRADGDPSVTPTSRYRRMLDEYQLLAREQLICGAQVHVGVSDRDLAVAVTRRVQPWLPVLLALSTSSPYWMGQDSGYASVRSLVWQRWPTAGDPGEVTNAADHEALVAELISSETITDPAMIYFDVRPSAHVPTVELRITDANADVETIVLLTGLFRALVRREVAALRAGVERTAVRPPVLRAAVWRAARSGLEGDLLDLPRSARPVPAAQAVRRMVTDLRPQLEATGDWEQVSELTRYALERGTSAARQRRAYERRGRLADVVDLLLDETRGRVRGPLPGAPTPPALPTYADAGDEVFGPAEPQPAYAPMLAALRQLGAGVLRQREHDRDEEQRARGVTFSVAGEASTRLFPVDLVPRVVPAADWRTLRTGLVQRARALDAFLCDVYADRAVVADGVVPAWVVESSPGLRPTGALMGRRGTRAQVSGTDLVRDPDGGWYVLEDNLRVPSGIGYAVQNRRLTRAVLPELPVPEDLLPADETPAMLYRALVAAAPAAADDPAVVVLSSGPGDPAWFEHRLLADEMGVPLTETSDLLVEEGRVRLVREGCRREVDVIYLRMDEEALLHAPGADGVPLGWPLLAAVHAGRLTLANALGNGVGDDKALYAYVPRLIEYYLGEKPLLGDVPTYLCGLPEQRAEVLGRLDELVLKPVDGYGGDRVVIGPRAEAEELDAVREQILAAPHRWIAQEMIALTTHPVFDGAALAPRHVDLRAFVFLGDTAEVAPVALTRVAPAGSMIVNSSRGGGSKDTWLLGGADEPSA</sequence>
<dbReference type="SUPFAM" id="SSF55931">
    <property type="entry name" value="Glutamine synthetase/guanido kinase"/>
    <property type="match status" value="1"/>
</dbReference>
<comment type="function">
    <text evidence="5">ATP-dependent carboxylate-amine ligase which exhibits weak glutamate--cysteine ligase activity.</text>
</comment>
<dbReference type="InterPro" id="IPR006336">
    <property type="entry name" value="GCS2"/>
</dbReference>
<dbReference type="EMBL" id="FMCR01000002">
    <property type="protein sequence ID" value="SCE92501.1"/>
    <property type="molecule type" value="Genomic_DNA"/>
</dbReference>
<organism evidence="8 9">
    <name type="scientific">Micromonospora saelicesensis</name>
    <dbReference type="NCBI Taxonomy" id="285676"/>
    <lineage>
        <taxon>Bacteria</taxon>
        <taxon>Bacillati</taxon>
        <taxon>Actinomycetota</taxon>
        <taxon>Actinomycetes</taxon>
        <taxon>Micromonosporales</taxon>
        <taxon>Micromonosporaceae</taxon>
        <taxon>Micromonospora</taxon>
    </lineage>
</organism>
<dbReference type="Gene3D" id="3.30.1490.270">
    <property type="match status" value="1"/>
</dbReference>
<evidence type="ECO:0000259" key="7">
    <source>
        <dbReference type="Pfam" id="PF14403"/>
    </source>
</evidence>
<dbReference type="SUPFAM" id="SSF56059">
    <property type="entry name" value="Glutathione synthetase ATP-binding domain-like"/>
    <property type="match status" value="1"/>
</dbReference>
<keyword evidence="2 5" id="KW-0547">Nucleotide-binding</keyword>
<dbReference type="PANTHER" id="PTHR34595:SF7">
    <property type="entry name" value="SLL1039 PROTEIN"/>
    <property type="match status" value="1"/>
</dbReference>
<evidence type="ECO:0000256" key="5">
    <source>
        <dbReference type="HAMAP-Rule" id="MF_01609"/>
    </source>
</evidence>
<dbReference type="NCBIfam" id="NF010041">
    <property type="entry name" value="PRK13517.1-1"/>
    <property type="match status" value="1"/>
</dbReference>
<dbReference type="NCBIfam" id="TIGR02050">
    <property type="entry name" value="gshA_cyan_rel"/>
    <property type="match status" value="1"/>
</dbReference>
<dbReference type="RefSeq" id="WP_208603731.1">
    <property type="nucleotide sequence ID" value="NZ_FMCR01000002.1"/>
</dbReference>